<dbReference type="EMBL" id="JH006987">
    <property type="protein sequence ID" value="EGW14844.1"/>
    <property type="molecule type" value="Genomic_DNA"/>
</dbReference>
<evidence type="ECO:0000256" key="1">
    <source>
        <dbReference type="SAM" id="MobiDB-lite"/>
    </source>
</evidence>
<dbReference type="Proteomes" id="UP000001075">
    <property type="component" value="Unassembled WGS sequence"/>
</dbReference>
<dbReference type="PANTHER" id="PTHR31466">
    <property type="entry name" value="GENE 5591-RELATED"/>
    <property type="match status" value="1"/>
</dbReference>
<dbReference type="AlphaFoldDB" id="G3INR5"/>
<feature type="domain" description="DUF4629" evidence="2">
    <location>
        <begin position="153"/>
        <end position="243"/>
    </location>
</feature>
<organism evidence="3 4">
    <name type="scientific">Cricetulus griseus</name>
    <name type="common">Chinese hamster</name>
    <name type="synonym">Cricetulus barabensis griseus</name>
    <dbReference type="NCBI Taxonomy" id="10029"/>
    <lineage>
        <taxon>Eukaryota</taxon>
        <taxon>Metazoa</taxon>
        <taxon>Chordata</taxon>
        <taxon>Craniata</taxon>
        <taxon>Vertebrata</taxon>
        <taxon>Euteleostomi</taxon>
        <taxon>Mammalia</taxon>
        <taxon>Eutheria</taxon>
        <taxon>Euarchontoglires</taxon>
        <taxon>Glires</taxon>
        <taxon>Rodentia</taxon>
        <taxon>Myomorpha</taxon>
        <taxon>Muroidea</taxon>
        <taxon>Cricetidae</taxon>
        <taxon>Cricetinae</taxon>
        <taxon>Cricetulus</taxon>
    </lineage>
</organism>
<dbReference type="STRING" id="10029.G3INR5"/>
<evidence type="ECO:0000259" key="2">
    <source>
        <dbReference type="Pfam" id="PF15442"/>
    </source>
</evidence>
<sequence>MTLTPAPSLEETGKNNMEEMTAEPWMPMKAFECIKDNQHATLSYLAQPGMQQPLKYTDDGSLRQKLASDDSTLGSTSFGLEEPGTLQSVMVSSIDFEDMTTLVSDIHLPQLLNSITDLIQLEDLTATQSTDFGVFRSDQAQESSSRSIFTFKEENKKDQKDSDLLHGVPQARIQCQILLEGEDALGIATASEGAIDNMVKHLDGTAQKSAHSRPRISRTQGQDKTKKTRGKKNKKTRQLKSSCP</sequence>
<dbReference type="InterPro" id="IPR027898">
    <property type="entry name" value="DUF4629"/>
</dbReference>
<evidence type="ECO:0000313" key="3">
    <source>
        <dbReference type="EMBL" id="EGW14844.1"/>
    </source>
</evidence>
<protein>
    <submittedName>
        <fullName evidence="3">Uncharacterized protein C2orf78-like</fullName>
    </submittedName>
</protein>
<feature type="region of interest" description="Disordered" evidence="1">
    <location>
        <begin position="205"/>
        <end position="244"/>
    </location>
</feature>
<reference evidence="4" key="1">
    <citation type="journal article" date="2011" name="Nat. Biotechnol.">
        <title>The genomic sequence of the Chinese hamster ovary (CHO)-K1 cell line.</title>
        <authorList>
            <person name="Xu X."/>
            <person name="Nagarajan H."/>
            <person name="Lewis N.E."/>
            <person name="Pan S."/>
            <person name="Cai Z."/>
            <person name="Liu X."/>
            <person name="Chen W."/>
            <person name="Xie M."/>
            <person name="Wang W."/>
            <person name="Hammond S."/>
            <person name="Andersen M.R."/>
            <person name="Neff N."/>
            <person name="Passarelli B."/>
            <person name="Koh W."/>
            <person name="Fan H.C."/>
            <person name="Wang J."/>
            <person name="Gui Y."/>
            <person name="Lee K.H."/>
            <person name="Betenbaugh M.J."/>
            <person name="Quake S.R."/>
            <person name="Famili I."/>
            <person name="Palsson B.O."/>
            <person name="Wang J."/>
        </authorList>
    </citation>
    <scope>NUCLEOTIDE SEQUENCE [LARGE SCALE GENOMIC DNA]</scope>
    <source>
        <strain evidence="4">CHO K1 cell line</strain>
    </source>
</reference>
<evidence type="ECO:0000313" key="4">
    <source>
        <dbReference type="Proteomes" id="UP000001075"/>
    </source>
</evidence>
<proteinExistence type="predicted"/>
<dbReference type="PANTHER" id="PTHR31466:SF1">
    <property type="entry name" value="RIKEN CDNA 4930433I11 GENE"/>
    <property type="match status" value="1"/>
</dbReference>
<dbReference type="InParanoid" id="G3INR5"/>
<dbReference type="InterPro" id="IPR040292">
    <property type="entry name" value="C2orf78-like"/>
</dbReference>
<feature type="compositionally biased region" description="Basic residues" evidence="1">
    <location>
        <begin position="226"/>
        <end position="238"/>
    </location>
</feature>
<accession>G3INR5</accession>
<name>G3INR5_CRIGR</name>
<gene>
    <name evidence="3" type="ORF">I79_025598</name>
</gene>
<dbReference type="Pfam" id="PF15442">
    <property type="entry name" value="DUF4629"/>
    <property type="match status" value="1"/>
</dbReference>